<dbReference type="InterPro" id="IPR050950">
    <property type="entry name" value="HTH-type_LysR_regulators"/>
</dbReference>
<keyword evidence="7" id="KW-1185">Reference proteome</keyword>
<dbReference type="SUPFAM" id="SSF53850">
    <property type="entry name" value="Periplasmic binding protein-like II"/>
    <property type="match status" value="1"/>
</dbReference>
<feature type="domain" description="HTH lysR-type" evidence="5">
    <location>
        <begin position="3"/>
        <end position="60"/>
    </location>
</feature>
<evidence type="ECO:0000259" key="5">
    <source>
        <dbReference type="PROSITE" id="PS50931"/>
    </source>
</evidence>
<dbReference type="PANTHER" id="PTHR30419:SF8">
    <property type="entry name" value="NITROGEN ASSIMILATION TRANSCRIPTIONAL ACTIVATOR-RELATED"/>
    <property type="match status" value="1"/>
</dbReference>
<evidence type="ECO:0000256" key="2">
    <source>
        <dbReference type="ARBA" id="ARBA00023015"/>
    </source>
</evidence>
<comment type="caution">
    <text evidence="6">The sequence shown here is derived from an EMBL/GenBank/DDBJ whole genome shotgun (WGS) entry which is preliminary data.</text>
</comment>
<dbReference type="SUPFAM" id="SSF46785">
    <property type="entry name" value="Winged helix' DNA-binding domain"/>
    <property type="match status" value="1"/>
</dbReference>
<dbReference type="InterPro" id="IPR036388">
    <property type="entry name" value="WH-like_DNA-bd_sf"/>
</dbReference>
<dbReference type="Gene3D" id="3.40.190.290">
    <property type="match status" value="1"/>
</dbReference>
<dbReference type="RefSeq" id="WP_179588984.1">
    <property type="nucleotide sequence ID" value="NZ_JACBYR010000002.1"/>
</dbReference>
<reference evidence="6 7" key="1">
    <citation type="submission" date="2020-07" db="EMBL/GenBank/DDBJ databases">
        <title>Genomic Encyclopedia of Type Strains, Phase IV (KMG-V): Genome sequencing to study the core and pangenomes of soil and plant-associated prokaryotes.</title>
        <authorList>
            <person name="Whitman W."/>
        </authorList>
    </citation>
    <scope>NUCLEOTIDE SEQUENCE [LARGE SCALE GENOMIC DNA]</scope>
    <source>
        <strain evidence="6 7">SAS40</strain>
    </source>
</reference>
<dbReference type="GO" id="GO:0003700">
    <property type="term" value="F:DNA-binding transcription factor activity"/>
    <property type="evidence" value="ECO:0007669"/>
    <property type="project" value="InterPro"/>
</dbReference>
<evidence type="ECO:0000256" key="3">
    <source>
        <dbReference type="ARBA" id="ARBA00023125"/>
    </source>
</evidence>
<dbReference type="Gene3D" id="1.10.10.10">
    <property type="entry name" value="Winged helix-like DNA-binding domain superfamily/Winged helix DNA-binding domain"/>
    <property type="match status" value="1"/>
</dbReference>
<keyword evidence="3" id="KW-0238">DNA-binding</keyword>
<dbReference type="InterPro" id="IPR036390">
    <property type="entry name" value="WH_DNA-bd_sf"/>
</dbReference>
<name>A0A7Y9IY29_9BURK</name>
<dbReference type="CDD" id="cd08440">
    <property type="entry name" value="PBP2_LTTR_like_4"/>
    <property type="match status" value="1"/>
</dbReference>
<evidence type="ECO:0000313" key="7">
    <source>
        <dbReference type="Proteomes" id="UP000542125"/>
    </source>
</evidence>
<dbReference type="PROSITE" id="PS50931">
    <property type="entry name" value="HTH_LYSR"/>
    <property type="match status" value="1"/>
</dbReference>
<evidence type="ECO:0000256" key="4">
    <source>
        <dbReference type="ARBA" id="ARBA00023163"/>
    </source>
</evidence>
<dbReference type="EMBL" id="JACBYR010000002">
    <property type="protein sequence ID" value="NYE84955.1"/>
    <property type="molecule type" value="Genomic_DNA"/>
</dbReference>
<dbReference type="Proteomes" id="UP000542125">
    <property type="component" value="Unassembled WGS sequence"/>
</dbReference>
<dbReference type="Pfam" id="PF00126">
    <property type="entry name" value="HTH_1"/>
    <property type="match status" value="1"/>
</dbReference>
<dbReference type="GO" id="GO:0003677">
    <property type="term" value="F:DNA binding"/>
    <property type="evidence" value="ECO:0007669"/>
    <property type="project" value="UniProtKB-KW"/>
</dbReference>
<dbReference type="PRINTS" id="PR00039">
    <property type="entry name" value="HTHLYSR"/>
</dbReference>
<protein>
    <submittedName>
        <fullName evidence="6">LysR family carnitine catabolism transcriptional activator</fullName>
    </submittedName>
</protein>
<dbReference type="Pfam" id="PF03466">
    <property type="entry name" value="LysR_substrate"/>
    <property type="match status" value="1"/>
</dbReference>
<sequence>MNLNLRQVEAFVQLARLGGFSRAAAQLHVSQAGLSILIRKLEDKLAMKLVERTTRSVSLTPAGHEILPMAERMLADAEAILSSSRGIVAQHSGRIALALPPMLAGTVLPEVLKRFRDDHPRVAVAFRECVNEELIGRIYARDVEFGLAFGVQASSELVCQPVLEDELAVACLATHRLARKRVVRWRDLAGEPIITHATGSIARTLTENAFMEAGLLLTPAYEATNSLTALALAAEGLGLAVVSSASTPAAMSGSLVLKVLREPLVKRHLQLVTRRGAVLSPPALAFVEVFAGCMKAARSGARL</sequence>
<evidence type="ECO:0000313" key="6">
    <source>
        <dbReference type="EMBL" id="NYE84955.1"/>
    </source>
</evidence>
<dbReference type="AlphaFoldDB" id="A0A7Y9IY29"/>
<evidence type="ECO:0000256" key="1">
    <source>
        <dbReference type="ARBA" id="ARBA00009437"/>
    </source>
</evidence>
<organism evidence="6 7">
    <name type="scientific">Pigmentiphaga litoralis</name>
    <dbReference type="NCBI Taxonomy" id="516702"/>
    <lineage>
        <taxon>Bacteria</taxon>
        <taxon>Pseudomonadati</taxon>
        <taxon>Pseudomonadota</taxon>
        <taxon>Betaproteobacteria</taxon>
        <taxon>Burkholderiales</taxon>
        <taxon>Alcaligenaceae</taxon>
        <taxon>Pigmentiphaga</taxon>
    </lineage>
</organism>
<accession>A0A7Y9IY29</accession>
<dbReference type="PANTHER" id="PTHR30419">
    <property type="entry name" value="HTH-TYPE TRANSCRIPTIONAL REGULATOR YBHD"/>
    <property type="match status" value="1"/>
</dbReference>
<comment type="similarity">
    <text evidence="1">Belongs to the LysR transcriptional regulatory family.</text>
</comment>
<dbReference type="InterPro" id="IPR005119">
    <property type="entry name" value="LysR_subst-bd"/>
</dbReference>
<dbReference type="GO" id="GO:0005829">
    <property type="term" value="C:cytosol"/>
    <property type="evidence" value="ECO:0007669"/>
    <property type="project" value="TreeGrafter"/>
</dbReference>
<dbReference type="InterPro" id="IPR000847">
    <property type="entry name" value="LysR_HTH_N"/>
</dbReference>
<gene>
    <name evidence="6" type="ORF">FHW18_004262</name>
</gene>
<keyword evidence="2" id="KW-0805">Transcription regulation</keyword>
<proteinExistence type="inferred from homology"/>
<dbReference type="FunFam" id="1.10.10.10:FF:000001">
    <property type="entry name" value="LysR family transcriptional regulator"/>
    <property type="match status" value="1"/>
</dbReference>
<keyword evidence="4" id="KW-0804">Transcription</keyword>